<dbReference type="PRINTS" id="PR00038">
    <property type="entry name" value="HTHLUXR"/>
</dbReference>
<keyword evidence="1" id="KW-0805">Transcription regulation</keyword>
<dbReference type="PROSITE" id="PS50043">
    <property type="entry name" value="HTH_LUXR_2"/>
    <property type="match status" value="1"/>
</dbReference>
<comment type="caution">
    <text evidence="5">The sequence shown here is derived from an EMBL/GenBank/DDBJ whole genome shotgun (WGS) entry which is preliminary data.</text>
</comment>
<organism evidence="5 6">
    <name type="scientific">Pseudobacter ginsenosidimutans</name>
    <dbReference type="NCBI Taxonomy" id="661488"/>
    <lineage>
        <taxon>Bacteria</taxon>
        <taxon>Pseudomonadati</taxon>
        <taxon>Bacteroidota</taxon>
        <taxon>Chitinophagia</taxon>
        <taxon>Chitinophagales</taxon>
        <taxon>Chitinophagaceae</taxon>
        <taxon>Pseudobacter</taxon>
    </lineage>
</organism>
<protein>
    <submittedName>
        <fullName evidence="5">Regulatory LuxR family protein</fullName>
    </submittedName>
</protein>
<dbReference type="PANTHER" id="PTHR44688:SF16">
    <property type="entry name" value="DNA-BINDING TRANSCRIPTIONAL ACTIVATOR DEVR_DOSR"/>
    <property type="match status" value="1"/>
</dbReference>
<dbReference type="Gene3D" id="1.10.10.10">
    <property type="entry name" value="Winged helix-like DNA-binding domain superfamily/Winged helix DNA-binding domain"/>
    <property type="match status" value="1"/>
</dbReference>
<dbReference type="Pfam" id="PF00196">
    <property type="entry name" value="GerE"/>
    <property type="match status" value="1"/>
</dbReference>
<dbReference type="InterPro" id="IPR036388">
    <property type="entry name" value="WH-like_DNA-bd_sf"/>
</dbReference>
<dbReference type="Proteomes" id="UP000293874">
    <property type="component" value="Unassembled WGS sequence"/>
</dbReference>
<dbReference type="InterPro" id="IPR000792">
    <property type="entry name" value="Tscrpt_reg_LuxR_C"/>
</dbReference>
<name>A0A4Q7MZY4_9BACT</name>
<dbReference type="EMBL" id="SGXA01000001">
    <property type="protein sequence ID" value="RZS74462.1"/>
    <property type="molecule type" value="Genomic_DNA"/>
</dbReference>
<evidence type="ECO:0000256" key="1">
    <source>
        <dbReference type="ARBA" id="ARBA00023015"/>
    </source>
</evidence>
<evidence type="ECO:0000313" key="5">
    <source>
        <dbReference type="EMBL" id="RZS74462.1"/>
    </source>
</evidence>
<gene>
    <name evidence="5" type="ORF">EV199_0310</name>
</gene>
<evidence type="ECO:0000313" key="6">
    <source>
        <dbReference type="Proteomes" id="UP000293874"/>
    </source>
</evidence>
<reference evidence="5 6" key="1">
    <citation type="submission" date="2019-02" db="EMBL/GenBank/DDBJ databases">
        <title>Genomic Encyclopedia of Type Strains, Phase IV (KMG-IV): sequencing the most valuable type-strain genomes for metagenomic binning, comparative biology and taxonomic classification.</title>
        <authorList>
            <person name="Goeker M."/>
        </authorList>
    </citation>
    <scope>NUCLEOTIDE SEQUENCE [LARGE SCALE GENOMIC DNA]</scope>
    <source>
        <strain evidence="5 6">DSM 18116</strain>
    </source>
</reference>
<proteinExistence type="predicted"/>
<keyword evidence="3" id="KW-0804">Transcription</keyword>
<evidence type="ECO:0000256" key="2">
    <source>
        <dbReference type="ARBA" id="ARBA00023125"/>
    </source>
</evidence>
<dbReference type="PROSITE" id="PS00622">
    <property type="entry name" value="HTH_LUXR_1"/>
    <property type="match status" value="1"/>
</dbReference>
<evidence type="ECO:0000256" key="3">
    <source>
        <dbReference type="ARBA" id="ARBA00023163"/>
    </source>
</evidence>
<dbReference type="GO" id="GO:0003677">
    <property type="term" value="F:DNA binding"/>
    <property type="evidence" value="ECO:0007669"/>
    <property type="project" value="UniProtKB-KW"/>
</dbReference>
<dbReference type="InterPro" id="IPR016032">
    <property type="entry name" value="Sig_transdc_resp-reg_C-effctor"/>
</dbReference>
<keyword evidence="2" id="KW-0238">DNA-binding</keyword>
<dbReference type="PANTHER" id="PTHR44688">
    <property type="entry name" value="DNA-BINDING TRANSCRIPTIONAL ACTIVATOR DEVR_DOSR"/>
    <property type="match status" value="1"/>
</dbReference>
<dbReference type="GO" id="GO:0006355">
    <property type="term" value="P:regulation of DNA-templated transcription"/>
    <property type="evidence" value="ECO:0007669"/>
    <property type="project" value="InterPro"/>
</dbReference>
<sequence>MLKDNVLLEQIHTIIRDHFFSTHNFIHYLYQHFPDLLGNAVQANVVKQSLRDYKIAAQPEMEPVERHAPFEPAPVLTRREKEVLGLLAEGLCAKEIAQILFISETTVVTHKKNLKNKFKVKNTVELVSKVYSHIK</sequence>
<dbReference type="AlphaFoldDB" id="A0A4Q7MZY4"/>
<accession>A0A4Q7MZY4</accession>
<dbReference type="CDD" id="cd06170">
    <property type="entry name" value="LuxR_C_like"/>
    <property type="match status" value="1"/>
</dbReference>
<keyword evidence="6" id="KW-1185">Reference proteome</keyword>
<dbReference type="SMART" id="SM00421">
    <property type="entry name" value="HTH_LUXR"/>
    <property type="match status" value="1"/>
</dbReference>
<dbReference type="SUPFAM" id="SSF46894">
    <property type="entry name" value="C-terminal effector domain of the bipartite response regulators"/>
    <property type="match status" value="1"/>
</dbReference>
<evidence type="ECO:0000259" key="4">
    <source>
        <dbReference type="PROSITE" id="PS50043"/>
    </source>
</evidence>
<feature type="domain" description="HTH luxR-type" evidence="4">
    <location>
        <begin position="69"/>
        <end position="134"/>
    </location>
</feature>